<dbReference type="EMBL" id="BOPG01000045">
    <property type="protein sequence ID" value="GIJ59373.1"/>
    <property type="molecule type" value="Genomic_DNA"/>
</dbReference>
<dbReference type="PRINTS" id="PR00420">
    <property type="entry name" value="RNGMNOXGNASE"/>
</dbReference>
<keyword evidence="3" id="KW-0472">Membrane</keyword>
<accession>A0A8J3ZAM0</accession>
<dbReference type="InterPro" id="IPR050493">
    <property type="entry name" value="FAD-dep_Monooxygenase_BioMet"/>
</dbReference>
<evidence type="ECO:0000313" key="4">
    <source>
        <dbReference type="EMBL" id="GIJ59373.1"/>
    </source>
</evidence>
<protein>
    <submittedName>
        <fullName evidence="4">Hydroxylase</fullName>
    </submittedName>
</protein>
<feature type="transmembrane region" description="Helical" evidence="3">
    <location>
        <begin position="15"/>
        <end position="35"/>
    </location>
</feature>
<comment type="caution">
    <text evidence="4">The sequence shown here is derived from an EMBL/GenBank/DDBJ whole genome shotgun (WGS) entry which is preliminary data.</text>
</comment>
<keyword evidence="3" id="KW-1133">Transmembrane helix</keyword>
<keyword evidence="2" id="KW-0503">Monooxygenase</keyword>
<dbReference type="Proteomes" id="UP000612585">
    <property type="component" value="Unassembled WGS sequence"/>
</dbReference>
<proteinExistence type="predicted"/>
<keyword evidence="1" id="KW-0560">Oxidoreductase</keyword>
<dbReference type="InterPro" id="IPR036188">
    <property type="entry name" value="FAD/NAD-bd_sf"/>
</dbReference>
<dbReference type="PANTHER" id="PTHR13789:SF309">
    <property type="entry name" value="PUTATIVE (AFU_ORTHOLOGUE AFUA_6G14510)-RELATED"/>
    <property type="match status" value="1"/>
</dbReference>
<dbReference type="Gene3D" id="3.50.50.60">
    <property type="entry name" value="FAD/NAD(P)-binding domain"/>
    <property type="match status" value="1"/>
</dbReference>
<evidence type="ECO:0000313" key="5">
    <source>
        <dbReference type="Proteomes" id="UP000612585"/>
    </source>
</evidence>
<dbReference type="AlphaFoldDB" id="A0A8J3ZAM0"/>
<reference evidence="4" key="1">
    <citation type="submission" date="2021-01" db="EMBL/GenBank/DDBJ databases">
        <title>Whole genome shotgun sequence of Virgisporangium aurantiacum NBRC 16421.</title>
        <authorList>
            <person name="Komaki H."/>
            <person name="Tamura T."/>
        </authorList>
    </citation>
    <scope>NUCLEOTIDE SEQUENCE</scope>
    <source>
        <strain evidence="4">NBRC 16421</strain>
    </source>
</reference>
<keyword evidence="3" id="KW-0812">Transmembrane</keyword>
<dbReference type="GO" id="GO:0004497">
    <property type="term" value="F:monooxygenase activity"/>
    <property type="evidence" value="ECO:0007669"/>
    <property type="project" value="UniProtKB-KW"/>
</dbReference>
<gene>
    <name evidence="4" type="ORF">Vau01_068890</name>
</gene>
<sequence length="480" mass="51938">MTWKVSSAVADPPGMAGIIILGAGVGGLSTAMLLARDGHEITVLERDPAGPPPPARAWDSWERRGVNQFRLAHFMLPRWYAQIAADLPDVPAELRAAGALSTNTLAMLPEALRGPLRPDDGRFDTVTARRPVLEAVLATVAARTPGVTIRRGVTVTGLWSDPDQRSGPPHVTGVLVEGGRAVRGDLVVDCGGRRSALGAWLDAVGARRPVEEREESGFVYYGRHFRGAPPEPRMYVAQHHDSLTVLTLPADNGTWSVVLATSKRDAALRALRDPHAFDAALARYPLAAHWRDGEPISGVEVMAGIEDRYRRLAVDGEPVATGVVAVGDAWACTNPTLGRGTSIGLLHARVLRDVLREVDPQDHDKLARRVDEQTTALVEPLHRMTVWYDRHRLAEIDADIAGVGYHTDDERWAISKATFAASLADPAIARGYQSLASLLTTPADLYAEPGMLDRIVELGMRAPRYPLPGPDRRELLAAVG</sequence>
<organism evidence="4 5">
    <name type="scientific">Virgisporangium aurantiacum</name>
    <dbReference type="NCBI Taxonomy" id="175570"/>
    <lineage>
        <taxon>Bacteria</taxon>
        <taxon>Bacillati</taxon>
        <taxon>Actinomycetota</taxon>
        <taxon>Actinomycetes</taxon>
        <taxon>Micromonosporales</taxon>
        <taxon>Micromonosporaceae</taxon>
        <taxon>Virgisporangium</taxon>
    </lineage>
</organism>
<dbReference type="PANTHER" id="PTHR13789">
    <property type="entry name" value="MONOOXYGENASE"/>
    <property type="match status" value="1"/>
</dbReference>
<evidence type="ECO:0000256" key="2">
    <source>
        <dbReference type="ARBA" id="ARBA00023033"/>
    </source>
</evidence>
<name>A0A8J3ZAM0_9ACTN</name>
<evidence type="ECO:0000256" key="3">
    <source>
        <dbReference type="SAM" id="Phobius"/>
    </source>
</evidence>
<dbReference type="SUPFAM" id="SSF51905">
    <property type="entry name" value="FAD/NAD(P)-binding domain"/>
    <property type="match status" value="1"/>
</dbReference>
<evidence type="ECO:0000256" key="1">
    <source>
        <dbReference type="ARBA" id="ARBA00023002"/>
    </source>
</evidence>
<dbReference type="Pfam" id="PF13450">
    <property type="entry name" value="NAD_binding_8"/>
    <property type="match status" value="1"/>
</dbReference>
<keyword evidence="5" id="KW-1185">Reference proteome</keyword>